<proteinExistence type="predicted"/>
<dbReference type="InterPro" id="IPR049240">
    <property type="entry name" value="DUF6875"/>
</dbReference>
<sequence length="215" mass="24152">MITHPDEPTLRLFDVKDVESGRPLHPLGAMYIRQLRTVTTWAREYLCRPHPELGRRGPVCPYAQGSIDRGRFLLAIRPGRPETVEEVVAAVEPYRQWFGELAPRSIADSMHTAVLVLFPDAGRRLDLIDAAQEVLKDRHVPAGVMVGEFHDGPPDKGGLWNPLLRPLEAPVPMLVVRHMVSTDLPFLTSREQHVSAYRAIFGDRVPAHLRDVVPS</sequence>
<dbReference type="OrthoDB" id="8420726at2"/>
<reference evidence="2 3" key="1">
    <citation type="submission" date="2019-04" db="EMBL/GenBank/DDBJ databases">
        <title>Herbidospora sp. NEAU-GS14.nov., a novel actinomycete isolated from soil.</title>
        <authorList>
            <person name="Han L."/>
        </authorList>
    </citation>
    <scope>NUCLEOTIDE SEQUENCE [LARGE SCALE GENOMIC DNA]</scope>
    <source>
        <strain evidence="2 3">NEAU-GS14</strain>
    </source>
</reference>
<evidence type="ECO:0000259" key="1">
    <source>
        <dbReference type="Pfam" id="PF21780"/>
    </source>
</evidence>
<dbReference type="RefSeq" id="WP_137247119.1">
    <property type="nucleotide sequence ID" value="NZ_SZQA01000009.1"/>
</dbReference>
<gene>
    <name evidence="2" type="ORF">FDA94_11880</name>
</gene>
<feature type="domain" description="DUF6875" evidence="1">
    <location>
        <begin position="36"/>
        <end position="210"/>
    </location>
</feature>
<name>A0A4U3MIT3_9ACTN</name>
<dbReference type="Proteomes" id="UP000308705">
    <property type="component" value="Unassembled WGS sequence"/>
</dbReference>
<evidence type="ECO:0000313" key="3">
    <source>
        <dbReference type="Proteomes" id="UP000308705"/>
    </source>
</evidence>
<comment type="caution">
    <text evidence="2">The sequence shown here is derived from an EMBL/GenBank/DDBJ whole genome shotgun (WGS) entry which is preliminary data.</text>
</comment>
<dbReference type="Pfam" id="PF21780">
    <property type="entry name" value="DUF6875"/>
    <property type="match status" value="1"/>
</dbReference>
<protein>
    <recommendedName>
        <fullName evidence="1">DUF6875 domain-containing protein</fullName>
    </recommendedName>
</protein>
<organism evidence="2 3">
    <name type="scientific">Herbidospora galbida</name>
    <dbReference type="NCBI Taxonomy" id="2575442"/>
    <lineage>
        <taxon>Bacteria</taxon>
        <taxon>Bacillati</taxon>
        <taxon>Actinomycetota</taxon>
        <taxon>Actinomycetes</taxon>
        <taxon>Streptosporangiales</taxon>
        <taxon>Streptosporangiaceae</taxon>
        <taxon>Herbidospora</taxon>
    </lineage>
</organism>
<accession>A0A4U3MIT3</accession>
<evidence type="ECO:0000313" key="2">
    <source>
        <dbReference type="EMBL" id="TKK88780.1"/>
    </source>
</evidence>
<dbReference type="EMBL" id="SZQA01000009">
    <property type="protein sequence ID" value="TKK88780.1"/>
    <property type="molecule type" value="Genomic_DNA"/>
</dbReference>
<dbReference type="AlphaFoldDB" id="A0A4U3MIT3"/>
<keyword evidence="3" id="KW-1185">Reference proteome</keyword>